<protein>
    <submittedName>
        <fullName evidence="1">Uncharacterized protein</fullName>
    </submittedName>
</protein>
<proteinExistence type="predicted"/>
<reference evidence="1" key="1">
    <citation type="submission" date="2019-08" db="EMBL/GenBank/DDBJ databases">
        <authorList>
            <person name="Kucharzyk K."/>
            <person name="Murdoch R.W."/>
            <person name="Higgins S."/>
            <person name="Loffler F."/>
        </authorList>
    </citation>
    <scope>NUCLEOTIDE SEQUENCE</scope>
</reference>
<evidence type="ECO:0000313" key="1">
    <source>
        <dbReference type="EMBL" id="MPM74851.1"/>
    </source>
</evidence>
<organism evidence="1">
    <name type="scientific">bioreactor metagenome</name>
    <dbReference type="NCBI Taxonomy" id="1076179"/>
    <lineage>
        <taxon>unclassified sequences</taxon>
        <taxon>metagenomes</taxon>
        <taxon>ecological metagenomes</taxon>
    </lineage>
</organism>
<gene>
    <name evidence="1" type="ORF">SDC9_121840</name>
</gene>
<sequence length="232" mass="25922">MYMIKPSERLTCDNCPVFEGRSKFALKRDPATMKIIESKDYPLQVAVQSINQDWKQVGKEEQYVVTAKSSANGSNEIEAINIKIKPYQPEEEGDDEQLASLVQQVPPYAIYITGGRWLKNSDRPETSGENLGWDDLAGQLMPLDEPVGLGIPFQITDNPVLLQDIKGFDAFLLNPWHVYSFSGMATPSYYKDSDYEMTTTVSVNINLSADTGEALVPLEPDDDRLAPLVPEK</sequence>
<dbReference type="EMBL" id="VSSQ01026232">
    <property type="protein sequence ID" value="MPM74851.1"/>
    <property type="molecule type" value="Genomic_DNA"/>
</dbReference>
<dbReference type="AlphaFoldDB" id="A0A645CD63"/>
<name>A0A645CD63_9ZZZZ</name>
<comment type="caution">
    <text evidence="1">The sequence shown here is derived from an EMBL/GenBank/DDBJ whole genome shotgun (WGS) entry which is preliminary data.</text>
</comment>
<accession>A0A645CD63</accession>